<reference evidence="1 2" key="1">
    <citation type="submission" date="2021-03" db="EMBL/GenBank/DDBJ databases">
        <title>Assistant Professor.</title>
        <authorList>
            <person name="Huq M.A."/>
        </authorList>
    </citation>
    <scope>NUCLEOTIDE SEQUENCE [LARGE SCALE GENOMIC DNA]</scope>
    <source>
        <strain evidence="1 2">MAH-29</strain>
    </source>
</reference>
<proteinExistence type="predicted"/>
<name>A0ABS3YRR3_9BACT</name>
<evidence type="ECO:0000313" key="2">
    <source>
        <dbReference type="Proteomes" id="UP000677244"/>
    </source>
</evidence>
<dbReference type="RefSeq" id="WP_209138627.1">
    <property type="nucleotide sequence ID" value="NZ_JAGHKO010000001.1"/>
</dbReference>
<gene>
    <name evidence="1" type="ORF">J7I42_09965</name>
</gene>
<protein>
    <recommendedName>
        <fullName evidence="3">LysM domain-containing protein</fullName>
    </recommendedName>
</protein>
<accession>A0ABS3YRR3</accession>
<evidence type="ECO:0008006" key="3">
    <source>
        <dbReference type="Google" id="ProtNLM"/>
    </source>
</evidence>
<organism evidence="1 2">
    <name type="scientific">Niastella soli</name>
    <dbReference type="NCBI Taxonomy" id="2821487"/>
    <lineage>
        <taxon>Bacteria</taxon>
        <taxon>Pseudomonadati</taxon>
        <taxon>Bacteroidota</taxon>
        <taxon>Chitinophagia</taxon>
        <taxon>Chitinophagales</taxon>
        <taxon>Chitinophagaceae</taxon>
        <taxon>Niastella</taxon>
    </lineage>
</organism>
<evidence type="ECO:0000313" key="1">
    <source>
        <dbReference type="EMBL" id="MBO9200587.1"/>
    </source>
</evidence>
<keyword evidence="2" id="KW-1185">Reference proteome</keyword>
<dbReference type="Proteomes" id="UP000677244">
    <property type="component" value="Unassembled WGS sequence"/>
</dbReference>
<dbReference type="EMBL" id="JAGHKO010000001">
    <property type="protein sequence ID" value="MBO9200587.1"/>
    <property type="molecule type" value="Genomic_DNA"/>
</dbReference>
<sequence>MNKVTVSYGQTWLDIALQELGDMERAIELALLNGRAITDDLQAGEALMVPDFDSGKRSIIQLFRNAANRPASGDTFIAAEPGSIGEGIEFWALENDFVVS</sequence>
<comment type="caution">
    <text evidence="1">The sequence shown here is derived from an EMBL/GenBank/DDBJ whole genome shotgun (WGS) entry which is preliminary data.</text>
</comment>